<dbReference type="InterPro" id="IPR029035">
    <property type="entry name" value="DHS-like_NAD/FAD-binding_dom"/>
</dbReference>
<dbReference type="GO" id="GO:0009097">
    <property type="term" value="P:isoleucine biosynthetic process"/>
    <property type="evidence" value="ECO:0007669"/>
    <property type="project" value="UniProtKB-UniPathway"/>
</dbReference>
<keyword evidence="5" id="KW-0028">Amino-acid biosynthesis</keyword>
<dbReference type="GO" id="GO:0009099">
    <property type="term" value="P:L-valine biosynthetic process"/>
    <property type="evidence" value="ECO:0007669"/>
    <property type="project" value="UniProtKB-UniPathway"/>
</dbReference>
<evidence type="ECO:0000256" key="6">
    <source>
        <dbReference type="ARBA" id="ARBA00022630"/>
    </source>
</evidence>
<dbReference type="CDD" id="cd02002">
    <property type="entry name" value="TPP_BFDC"/>
    <property type="match status" value="1"/>
</dbReference>
<evidence type="ECO:0000256" key="5">
    <source>
        <dbReference type="ARBA" id="ARBA00022605"/>
    </source>
</evidence>
<dbReference type="SUPFAM" id="SSF52518">
    <property type="entry name" value="Thiamin diphosphate-binding fold (THDP-binding)"/>
    <property type="match status" value="2"/>
</dbReference>
<keyword evidence="9" id="KW-0100">Branched-chain amino acid biosynthesis</keyword>
<dbReference type="InterPro" id="IPR011766">
    <property type="entry name" value="TPP_enzyme_TPP-bd"/>
</dbReference>
<evidence type="ECO:0000256" key="4">
    <source>
        <dbReference type="ARBA" id="ARBA00013145"/>
    </source>
</evidence>
<dbReference type="InterPro" id="IPR012000">
    <property type="entry name" value="Thiamin_PyroP_enz_cen_dom"/>
</dbReference>
<dbReference type="KEGG" id="msto:MSTO_08470"/>
<dbReference type="SUPFAM" id="SSF52467">
    <property type="entry name" value="DHS-like NAD/FAD-binding domain"/>
    <property type="match status" value="1"/>
</dbReference>
<dbReference type="InterPro" id="IPR012001">
    <property type="entry name" value="Thiamin_PyroP_enz_TPP-bd_dom"/>
</dbReference>
<evidence type="ECO:0000256" key="11">
    <source>
        <dbReference type="RuleBase" id="RU362132"/>
    </source>
</evidence>
<evidence type="ECO:0000313" key="15">
    <source>
        <dbReference type="EMBL" id="BBY20642.1"/>
    </source>
</evidence>
<dbReference type="Pfam" id="PF00205">
    <property type="entry name" value="TPP_enzyme_M"/>
    <property type="match status" value="1"/>
</dbReference>
<dbReference type="GO" id="GO:0003984">
    <property type="term" value="F:acetolactate synthase activity"/>
    <property type="evidence" value="ECO:0007669"/>
    <property type="project" value="UniProtKB-EC"/>
</dbReference>
<dbReference type="Pfam" id="PF02775">
    <property type="entry name" value="TPP_enzyme_C"/>
    <property type="match status" value="1"/>
</dbReference>
<dbReference type="PROSITE" id="PS00187">
    <property type="entry name" value="TPP_ENZYMES"/>
    <property type="match status" value="1"/>
</dbReference>
<proteinExistence type="inferred from homology"/>
<evidence type="ECO:0000256" key="2">
    <source>
        <dbReference type="ARBA" id="ARBA00005025"/>
    </source>
</evidence>
<comment type="catalytic activity">
    <reaction evidence="10">
        <text>2 pyruvate + H(+) = (2S)-2-acetolactate + CO2</text>
        <dbReference type="Rhea" id="RHEA:25249"/>
        <dbReference type="ChEBI" id="CHEBI:15361"/>
        <dbReference type="ChEBI" id="CHEBI:15378"/>
        <dbReference type="ChEBI" id="CHEBI:16526"/>
        <dbReference type="ChEBI" id="CHEBI:58476"/>
        <dbReference type="EC" id="2.2.1.6"/>
    </reaction>
</comment>
<evidence type="ECO:0000256" key="7">
    <source>
        <dbReference type="ARBA" id="ARBA00022827"/>
    </source>
</evidence>
<dbReference type="UniPathway" id="UPA00047">
    <property type="reaction ID" value="UER00055"/>
</dbReference>
<dbReference type="EMBL" id="AP022587">
    <property type="protein sequence ID" value="BBY20642.1"/>
    <property type="molecule type" value="Genomic_DNA"/>
</dbReference>
<dbReference type="CDD" id="cd07035">
    <property type="entry name" value="TPP_PYR_POX_like"/>
    <property type="match status" value="1"/>
</dbReference>
<dbReference type="AlphaFoldDB" id="A0A7I7Q3I8"/>
<evidence type="ECO:0000256" key="3">
    <source>
        <dbReference type="ARBA" id="ARBA00007812"/>
    </source>
</evidence>
<dbReference type="RefSeq" id="WP_163788674.1">
    <property type="nucleotide sequence ID" value="NZ_AP022587.1"/>
</dbReference>
<evidence type="ECO:0000256" key="10">
    <source>
        <dbReference type="ARBA" id="ARBA00048670"/>
    </source>
</evidence>
<dbReference type="Proteomes" id="UP000467130">
    <property type="component" value="Chromosome"/>
</dbReference>
<keyword evidence="8 11" id="KW-0786">Thiamine pyrophosphate</keyword>
<comment type="pathway">
    <text evidence="1">Amino-acid biosynthesis; L-isoleucine biosynthesis; L-isoleucine from 2-oxobutanoate: step 1/4.</text>
</comment>
<organism evidence="15 16">
    <name type="scientific">Mycobacterium stomatepiae</name>
    <dbReference type="NCBI Taxonomy" id="470076"/>
    <lineage>
        <taxon>Bacteria</taxon>
        <taxon>Bacillati</taxon>
        <taxon>Actinomycetota</taxon>
        <taxon>Actinomycetes</taxon>
        <taxon>Mycobacteriales</taxon>
        <taxon>Mycobacteriaceae</taxon>
        <taxon>Mycobacterium</taxon>
        <taxon>Mycobacterium simiae complex</taxon>
    </lineage>
</organism>
<dbReference type="Gene3D" id="3.40.50.970">
    <property type="match status" value="2"/>
</dbReference>
<feature type="domain" description="Thiamine pyrophosphate enzyme N-terminal TPP-binding" evidence="14">
    <location>
        <begin position="4"/>
        <end position="118"/>
    </location>
</feature>
<evidence type="ECO:0000256" key="9">
    <source>
        <dbReference type="ARBA" id="ARBA00023304"/>
    </source>
</evidence>
<comment type="pathway">
    <text evidence="2">Amino-acid biosynthesis; L-valine biosynthesis; L-valine from pyruvate: step 1/4.</text>
</comment>
<dbReference type="EC" id="2.2.1.6" evidence="4"/>
<dbReference type="InterPro" id="IPR000399">
    <property type="entry name" value="TPP-bd_CS"/>
</dbReference>
<dbReference type="GO" id="GO:0050660">
    <property type="term" value="F:flavin adenine dinucleotide binding"/>
    <property type="evidence" value="ECO:0007669"/>
    <property type="project" value="TreeGrafter"/>
</dbReference>
<dbReference type="NCBIfam" id="NF005485">
    <property type="entry name" value="PRK07092.1"/>
    <property type="match status" value="1"/>
</dbReference>
<evidence type="ECO:0000313" key="16">
    <source>
        <dbReference type="Proteomes" id="UP000467130"/>
    </source>
</evidence>
<reference evidence="15 16" key="1">
    <citation type="journal article" date="2019" name="Emerg. Microbes Infect.">
        <title>Comprehensive subspecies identification of 175 nontuberculous mycobacteria species based on 7547 genomic profiles.</title>
        <authorList>
            <person name="Matsumoto Y."/>
            <person name="Kinjo T."/>
            <person name="Motooka D."/>
            <person name="Nabeya D."/>
            <person name="Jung N."/>
            <person name="Uechi K."/>
            <person name="Horii T."/>
            <person name="Iida T."/>
            <person name="Fujita J."/>
            <person name="Nakamura S."/>
        </authorList>
    </citation>
    <scope>NUCLEOTIDE SEQUENCE [LARGE SCALE GENOMIC DNA]</scope>
    <source>
        <strain evidence="15 16">JCM 17783</strain>
    </source>
</reference>
<comment type="similarity">
    <text evidence="3 11">Belongs to the TPP enzyme family.</text>
</comment>
<feature type="domain" description="Thiamine pyrophosphate enzyme central" evidence="12">
    <location>
        <begin position="192"/>
        <end position="326"/>
    </location>
</feature>
<accession>A0A7I7Q3I8</accession>
<keyword evidence="6" id="KW-0285">Flavoprotein</keyword>
<dbReference type="UniPathway" id="UPA00049">
    <property type="reaction ID" value="UER00059"/>
</dbReference>
<evidence type="ECO:0000256" key="1">
    <source>
        <dbReference type="ARBA" id="ARBA00004974"/>
    </source>
</evidence>
<name>A0A7I7Q3I8_9MYCO</name>
<dbReference type="GO" id="GO:0030976">
    <property type="term" value="F:thiamine pyrophosphate binding"/>
    <property type="evidence" value="ECO:0007669"/>
    <property type="project" value="InterPro"/>
</dbReference>
<keyword evidence="16" id="KW-1185">Reference proteome</keyword>
<gene>
    <name evidence="15" type="primary">mdlC_1</name>
    <name evidence="15" type="ORF">MSTO_08470</name>
</gene>
<dbReference type="PANTHER" id="PTHR18968:SF133">
    <property type="entry name" value="BENZOYLFORMATE DECARBOXYLASE"/>
    <property type="match status" value="1"/>
</dbReference>
<dbReference type="GO" id="GO:0000287">
    <property type="term" value="F:magnesium ion binding"/>
    <property type="evidence" value="ECO:0007669"/>
    <property type="project" value="InterPro"/>
</dbReference>
<evidence type="ECO:0000259" key="13">
    <source>
        <dbReference type="Pfam" id="PF02775"/>
    </source>
</evidence>
<dbReference type="PANTHER" id="PTHR18968">
    <property type="entry name" value="THIAMINE PYROPHOSPHATE ENZYMES"/>
    <property type="match status" value="1"/>
</dbReference>
<keyword evidence="7" id="KW-0274">FAD</keyword>
<evidence type="ECO:0000259" key="14">
    <source>
        <dbReference type="Pfam" id="PF02776"/>
    </source>
</evidence>
<dbReference type="InterPro" id="IPR045229">
    <property type="entry name" value="TPP_enz"/>
</dbReference>
<evidence type="ECO:0000259" key="12">
    <source>
        <dbReference type="Pfam" id="PF00205"/>
    </source>
</evidence>
<protein>
    <recommendedName>
        <fullName evidence="4">acetolactate synthase</fullName>
        <ecNumber evidence="4">2.2.1.6</ecNumber>
    </recommendedName>
</protein>
<dbReference type="Pfam" id="PF02776">
    <property type="entry name" value="TPP_enzyme_N"/>
    <property type="match status" value="1"/>
</dbReference>
<evidence type="ECO:0000256" key="8">
    <source>
        <dbReference type="ARBA" id="ARBA00023052"/>
    </source>
</evidence>
<dbReference type="InterPro" id="IPR029061">
    <property type="entry name" value="THDP-binding"/>
</dbReference>
<feature type="domain" description="Thiamine pyrophosphate enzyme TPP-binding" evidence="13">
    <location>
        <begin position="387"/>
        <end position="522"/>
    </location>
</feature>
<sequence length="528" mass="55673">MSTTVRDVTYELLRARGLTTIFGNPGSNELPFLAGMPDDFRYVLGLHEDVALSMADGYSMASGDAVLVNLHSAAGSGNAMGALTNTVYSHTPIVVMAGQQVRPMIGQEVMLANVDATALAKPLVKLSVEPASAEDVPRTIDQAIHTAMLAPKGPVYLSIPYDDWALPAVGPTKRLLGRTVQGASAASNAQLRELANLLESASNPVLVLGAAVDADHANQDAVRLADKLQLPVWIAPSAPRCPFPTRHPAFRGLLPAGIAAISTALADHDVIFVVGAPAFRYHQYDPGDYLPKNARLVQVTDDPREAARAPVGEAVVAPVGQTLCELAELVSDSSRSPLPARPDYPEQRSCDNAIHPEQLFALIRASAPRDAIYVNESTSTSEAFWSQMNLRQQGSYYSCAAGGLGFGLPAAVGAQLAAPRRQVIGLIGDGSANYGIVALWTAARYQIPVVIIILNNGVYGALHDFAALLGTGETAGLKLGGIDFVRIAEEYGVSAVSVSTPDDFTRAFVTALAADRPALIEVATTYSD</sequence>
<dbReference type="Gene3D" id="3.40.50.1220">
    <property type="entry name" value="TPP-binding domain"/>
    <property type="match status" value="1"/>
</dbReference>